<dbReference type="Proteomes" id="UP001499884">
    <property type="component" value="Unassembled WGS sequence"/>
</dbReference>
<dbReference type="RefSeq" id="WP_425588408.1">
    <property type="nucleotide sequence ID" value="NZ_BAABEP010000067.1"/>
</dbReference>
<evidence type="ECO:0000313" key="10">
    <source>
        <dbReference type="Proteomes" id="UP001499884"/>
    </source>
</evidence>
<keyword evidence="7" id="KW-0472">Membrane</keyword>
<dbReference type="Gene3D" id="3.40.50.300">
    <property type="entry name" value="P-loop containing nucleotide triphosphate hydrolases"/>
    <property type="match status" value="1"/>
</dbReference>
<feature type="region of interest" description="Disordered" evidence="6">
    <location>
        <begin position="191"/>
        <end position="254"/>
    </location>
</feature>
<keyword evidence="7" id="KW-0812">Transmembrane</keyword>
<comment type="subcellular location">
    <subcellularLocation>
        <location evidence="1">Cell membrane</location>
        <topology evidence="1">Peripheral membrane protein</topology>
    </subcellularLocation>
</comment>
<dbReference type="PANTHER" id="PTHR42711">
    <property type="entry name" value="ABC TRANSPORTER ATP-BINDING PROTEIN"/>
    <property type="match status" value="1"/>
</dbReference>
<dbReference type="PANTHER" id="PTHR42711:SF19">
    <property type="entry name" value="DOXORUBICIN RESISTANCE ATP-BINDING PROTEIN DRRA"/>
    <property type="match status" value="1"/>
</dbReference>
<feature type="compositionally biased region" description="Basic residues" evidence="6">
    <location>
        <begin position="195"/>
        <end position="224"/>
    </location>
</feature>
<dbReference type="Pfam" id="PF00005">
    <property type="entry name" value="ABC_tran"/>
    <property type="match status" value="1"/>
</dbReference>
<name>A0ABP7G438_9ACTN</name>
<evidence type="ECO:0000256" key="5">
    <source>
        <dbReference type="ARBA" id="ARBA00023251"/>
    </source>
</evidence>
<dbReference type="PROSITE" id="PS50893">
    <property type="entry name" value="ABC_TRANSPORTER_2"/>
    <property type="match status" value="1"/>
</dbReference>
<keyword evidence="3" id="KW-0547">Nucleotide-binding</keyword>
<feature type="compositionally biased region" description="Basic and acidic residues" evidence="6">
    <location>
        <begin position="229"/>
        <end position="246"/>
    </location>
</feature>
<proteinExistence type="predicted"/>
<evidence type="ECO:0000256" key="4">
    <source>
        <dbReference type="ARBA" id="ARBA00022840"/>
    </source>
</evidence>
<keyword evidence="10" id="KW-1185">Reference proteome</keyword>
<evidence type="ECO:0000256" key="7">
    <source>
        <dbReference type="SAM" id="Phobius"/>
    </source>
</evidence>
<evidence type="ECO:0000256" key="2">
    <source>
        <dbReference type="ARBA" id="ARBA00022448"/>
    </source>
</evidence>
<dbReference type="InterPro" id="IPR050763">
    <property type="entry name" value="ABC_transporter_ATP-binding"/>
</dbReference>
<keyword evidence="2" id="KW-0813">Transport</keyword>
<keyword evidence="4" id="KW-0067">ATP-binding</keyword>
<evidence type="ECO:0000256" key="1">
    <source>
        <dbReference type="ARBA" id="ARBA00004202"/>
    </source>
</evidence>
<dbReference type="InterPro" id="IPR027417">
    <property type="entry name" value="P-loop_NTPase"/>
</dbReference>
<reference evidence="10" key="1">
    <citation type="journal article" date="2019" name="Int. J. Syst. Evol. Microbiol.">
        <title>The Global Catalogue of Microorganisms (GCM) 10K type strain sequencing project: providing services to taxonomists for standard genome sequencing and annotation.</title>
        <authorList>
            <consortium name="The Broad Institute Genomics Platform"/>
            <consortium name="The Broad Institute Genome Sequencing Center for Infectious Disease"/>
            <person name="Wu L."/>
            <person name="Ma J."/>
        </authorList>
    </citation>
    <scope>NUCLEOTIDE SEQUENCE [LARGE SCALE GENOMIC DNA]</scope>
    <source>
        <strain evidence="10">JCM 30846</strain>
    </source>
</reference>
<evidence type="ECO:0000313" key="9">
    <source>
        <dbReference type="EMBL" id="GAA3755783.1"/>
    </source>
</evidence>
<keyword evidence="7" id="KW-1133">Transmembrane helix</keyword>
<sequence>MRILSTLLCADAGRARVAGRDVAADPHGVRERLGLSAPYAAVDEKPTGRENLYLVARLYGMSRRAARRGAAELLADFRLQEAADRPSGTFSGAMRRLLDLAGALVAKPPVAVLDEPTTGLDPRGRTGAWSAVRELVAAGTTVLLTTQYLEEAGQLADSIAVIDRGRVIARGSATDLKARVGGERLALTLADPRPARPRPRHPCVPRPAHPRLRPARRPLHRRRAGAAADGRRVEPGLRHGDHDPRPLRQPGADPGHSWPVAHALPYAVTCANAITALFMLLAGARYRRVTRG</sequence>
<keyword evidence="5" id="KW-0046">Antibiotic resistance</keyword>
<evidence type="ECO:0000256" key="3">
    <source>
        <dbReference type="ARBA" id="ARBA00022741"/>
    </source>
</evidence>
<accession>A0ABP7G438</accession>
<feature type="domain" description="ABC transporter" evidence="8">
    <location>
        <begin position="7"/>
        <end position="189"/>
    </location>
</feature>
<protein>
    <recommendedName>
        <fullName evidence="8">ABC transporter domain-containing protein</fullName>
    </recommendedName>
</protein>
<dbReference type="EMBL" id="BAABEP010000067">
    <property type="protein sequence ID" value="GAA3755783.1"/>
    <property type="molecule type" value="Genomic_DNA"/>
</dbReference>
<organism evidence="9 10">
    <name type="scientific">Streptomyces tremellae</name>
    <dbReference type="NCBI Taxonomy" id="1124239"/>
    <lineage>
        <taxon>Bacteria</taxon>
        <taxon>Bacillati</taxon>
        <taxon>Actinomycetota</taxon>
        <taxon>Actinomycetes</taxon>
        <taxon>Kitasatosporales</taxon>
        <taxon>Streptomycetaceae</taxon>
        <taxon>Streptomyces</taxon>
    </lineage>
</organism>
<dbReference type="SUPFAM" id="SSF52540">
    <property type="entry name" value="P-loop containing nucleoside triphosphate hydrolases"/>
    <property type="match status" value="1"/>
</dbReference>
<evidence type="ECO:0000256" key="6">
    <source>
        <dbReference type="SAM" id="MobiDB-lite"/>
    </source>
</evidence>
<comment type="caution">
    <text evidence="9">The sequence shown here is derived from an EMBL/GenBank/DDBJ whole genome shotgun (WGS) entry which is preliminary data.</text>
</comment>
<gene>
    <name evidence="9" type="ORF">GCM10023082_58710</name>
</gene>
<evidence type="ECO:0000259" key="8">
    <source>
        <dbReference type="PROSITE" id="PS50893"/>
    </source>
</evidence>
<dbReference type="InterPro" id="IPR003439">
    <property type="entry name" value="ABC_transporter-like_ATP-bd"/>
</dbReference>
<feature type="transmembrane region" description="Helical" evidence="7">
    <location>
        <begin position="263"/>
        <end position="284"/>
    </location>
</feature>